<comment type="caution">
    <text evidence="1">The sequence shown here is derived from an EMBL/GenBank/DDBJ whole genome shotgun (WGS) entry which is preliminary data.</text>
</comment>
<organism evidence="1">
    <name type="scientific">marine sediment metagenome</name>
    <dbReference type="NCBI Taxonomy" id="412755"/>
    <lineage>
        <taxon>unclassified sequences</taxon>
        <taxon>metagenomes</taxon>
        <taxon>ecological metagenomes</taxon>
    </lineage>
</organism>
<protein>
    <submittedName>
        <fullName evidence="1">Uncharacterized protein</fullName>
    </submittedName>
</protein>
<sequence length="74" mass="8718">MESKLCYIQDTCPLYETGDNKPANNDVRNKVLCHKSLEGCDMEIRLRLHHGEIIACNIEEVKRKKEQIKRKVKY</sequence>
<name>A0A0F8XVT1_9ZZZZ</name>
<accession>A0A0F8XVT1</accession>
<reference evidence="1" key="1">
    <citation type="journal article" date="2015" name="Nature">
        <title>Complex archaea that bridge the gap between prokaryotes and eukaryotes.</title>
        <authorList>
            <person name="Spang A."/>
            <person name="Saw J.H."/>
            <person name="Jorgensen S.L."/>
            <person name="Zaremba-Niedzwiedzka K."/>
            <person name="Martijn J."/>
            <person name="Lind A.E."/>
            <person name="van Eijk R."/>
            <person name="Schleper C."/>
            <person name="Guy L."/>
            <person name="Ettema T.J."/>
        </authorList>
    </citation>
    <scope>NUCLEOTIDE SEQUENCE</scope>
</reference>
<dbReference type="EMBL" id="LAZR01056957">
    <property type="protein sequence ID" value="KKK73068.1"/>
    <property type="molecule type" value="Genomic_DNA"/>
</dbReference>
<dbReference type="AlphaFoldDB" id="A0A0F8XVT1"/>
<gene>
    <name evidence="1" type="ORF">LCGC14_2897540</name>
</gene>
<proteinExistence type="predicted"/>
<evidence type="ECO:0000313" key="1">
    <source>
        <dbReference type="EMBL" id="KKK73068.1"/>
    </source>
</evidence>